<dbReference type="PATRIC" id="fig|1423808.3.peg.1755"/>
<sequence>MKKAIVLVMTFITAISLAGCTLGQSKKSSNAQSFSNNSLKAKNFQLKITKTTVIPAGETGNEFGKKPIFAIWYTIKNTSNKKVTPVSAASVLHAYQPAKSKKRLIAAPLPDEKLASSYKVNIKKNHSAKGSMAWNLYDTKSPIKIYGVKYGTNQTIGIRTYSIK</sequence>
<dbReference type="Proteomes" id="UP000051581">
    <property type="component" value="Unassembled WGS sequence"/>
</dbReference>
<evidence type="ECO:0000256" key="2">
    <source>
        <dbReference type="SAM" id="SignalP"/>
    </source>
</evidence>
<dbReference type="EMBL" id="AZEA01000003">
    <property type="protein sequence ID" value="KRK89247.1"/>
    <property type="molecule type" value="Genomic_DNA"/>
</dbReference>
<keyword evidence="1 2" id="KW-0732">Signal</keyword>
<reference evidence="4 5" key="1">
    <citation type="journal article" date="2015" name="Genome Announc.">
        <title>Expanding the biotechnology potential of lactobacilli through comparative genomics of 213 strains and associated genera.</title>
        <authorList>
            <person name="Sun Z."/>
            <person name="Harris H.M."/>
            <person name="McCann A."/>
            <person name="Guo C."/>
            <person name="Argimon S."/>
            <person name="Zhang W."/>
            <person name="Yang X."/>
            <person name="Jeffery I.B."/>
            <person name="Cooney J.C."/>
            <person name="Kagawa T.F."/>
            <person name="Liu W."/>
            <person name="Song Y."/>
            <person name="Salvetti E."/>
            <person name="Wrobel A."/>
            <person name="Rasinkangas P."/>
            <person name="Parkhill J."/>
            <person name="Rea M.C."/>
            <person name="O'Sullivan O."/>
            <person name="Ritari J."/>
            <person name="Douillard F.P."/>
            <person name="Paul Ross R."/>
            <person name="Yang R."/>
            <person name="Briner A.E."/>
            <person name="Felis G.E."/>
            <person name="de Vos W.M."/>
            <person name="Barrangou R."/>
            <person name="Klaenhammer T.R."/>
            <person name="Caufield P.W."/>
            <person name="Cui Y."/>
            <person name="Zhang H."/>
            <person name="O'Toole P.W."/>
        </authorList>
    </citation>
    <scope>NUCLEOTIDE SEQUENCE [LARGE SCALE GENOMIC DNA]</scope>
    <source>
        <strain evidence="4 5">DSM 19904</strain>
    </source>
</reference>
<feature type="chain" id="PRO_5039625545" description="DUF5067 domain-containing protein" evidence="2">
    <location>
        <begin position="19"/>
        <end position="164"/>
    </location>
</feature>
<comment type="caution">
    <text evidence="4">The sequence shown here is derived from an EMBL/GenBank/DDBJ whole genome shotgun (WGS) entry which is preliminary data.</text>
</comment>
<dbReference type="PROSITE" id="PS51257">
    <property type="entry name" value="PROKAR_LIPOPROTEIN"/>
    <property type="match status" value="1"/>
</dbReference>
<feature type="domain" description="DUF5067" evidence="3">
    <location>
        <begin position="24"/>
        <end position="145"/>
    </location>
</feature>
<feature type="signal peptide" evidence="2">
    <location>
        <begin position="1"/>
        <end position="18"/>
    </location>
</feature>
<dbReference type="AlphaFoldDB" id="A0A0R1L058"/>
<organism evidence="4 5">
    <name type="scientific">Lentilactobacillus sunkii DSM 19904</name>
    <dbReference type="NCBI Taxonomy" id="1423808"/>
    <lineage>
        <taxon>Bacteria</taxon>
        <taxon>Bacillati</taxon>
        <taxon>Bacillota</taxon>
        <taxon>Bacilli</taxon>
        <taxon>Lactobacillales</taxon>
        <taxon>Lactobacillaceae</taxon>
        <taxon>Lentilactobacillus</taxon>
    </lineage>
</organism>
<evidence type="ECO:0000259" key="3">
    <source>
        <dbReference type="Pfam" id="PF16729"/>
    </source>
</evidence>
<accession>A0A0R1L058</accession>
<dbReference type="OrthoDB" id="2190227at2"/>
<protein>
    <recommendedName>
        <fullName evidence="3">DUF5067 domain-containing protein</fullName>
    </recommendedName>
</protein>
<keyword evidence="5" id="KW-1185">Reference proteome</keyword>
<evidence type="ECO:0000313" key="5">
    <source>
        <dbReference type="Proteomes" id="UP000051581"/>
    </source>
</evidence>
<evidence type="ECO:0000313" key="4">
    <source>
        <dbReference type="EMBL" id="KRK89247.1"/>
    </source>
</evidence>
<proteinExistence type="predicted"/>
<dbReference type="Gene3D" id="2.60.40.1240">
    <property type="match status" value="1"/>
</dbReference>
<dbReference type="RefSeq" id="WP_057823916.1">
    <property type="nucleotide sequence ID" value="NZ_AZEA01000003.1"/>
</dbReference>
<name>A0A0R1L058_9LACO</name>
<dbReference type="InterPro" id="IPR029050">
    <property type="entry name" value="Immunoprotect_excell_Ig-like"/>
</dbReference>
<dbReference type="InterPro" id="IPR031989">
    <property type="entry name" value="DUF5067"/>
</dbReference>
<dbReference type="Pfam" id="PF16729">
    <property type="entry name" value="DUF5067"/>
    <property type="match status" value="1"/>
</dbReference>
<evidence type="ECO:0000256" key="1">
    <source>
        <dbReference type="ARBA" id="ARBA00022729"/>
    </source>
</evidence>
<gene>
    <name evidence="4" type="ORF">FD17_GL001734</name>
</gene>